<dbReference type="EMBL" id="BAAAEX010000011">
    <property type="protein sequence ID" value="GAA0780772.1"/>
    <property type="molecule type" value="Genomic_DNA"/>
</dbReference>
<gene>
    <name evidence="2" type="ORF">GCM10009108_21150</name>
</gene>
<dbReference type="Proteomes" id="UP001500573">
    <property type="component" value="Unassembled WGS sequence"/>
</dbReference>
<proteinExistence type="predicted"/>
<protein>
    <submittedName>
        <fullName evidence="2">Uncharacterized protein</fullName>
    </submittedName>
</protein>
<accession>A0ABP3WDW8</accession>
<sequence>MQDLEMDKGMIGIGRVIGRLGQKGGGAQQGQNEQAFHGGSPDLRGPQASPASFKPIVGIQPRRRPAQRPGVLTRIKPAVFGAPAGRRPHSRFRHGATVPRSGL</sequence>
<evidence type="ECO:0000313" key="3">
    <source>
        <dbReference type="Proteomes" id="UP001500573"/>
    </source>
</evidence>
<evidence type="ECO:0000313" key="2">
    <source>
        <dbReference type="EMBL" id="GAA0780772.1"/>
    </source>
</evidence>
<keyword evidence="3" id="KW-1185">Reference proteome</keyword>
<feature type="region of interest" description="Disordered" evidence="1">
    <location>
        <begin position="20"/>
        <end position="103"/>
    </location>
</feature>
<organism evidence="2 3">
    <name type="scientific">Castellaniella ginsengisoli</name>
    <dbReference type="NCBI Taxonomy" id="546114"/>
    <lineage>
        <taxon>Bacteria</taxon>
        <taxon>Pseudomonadati</taxon>
        <taxon>Pseudomonadota</taxon>
        <taxon>Betaproteobacteria</taxon>
        <taxon>Burkholderiales</taxon>
        <taxon>Alcaligenaceae</taxon>
        <taxon>Castellaniella</taxon>
    </lineage>
</organism>
<name>A0ABP3WDW8_9BURK</name>
<comment type="caution">
    <text evidence="2">The sequence shown here is derived from an EMBL/GenBank/DDBJ whole genome shotgun (WGS) entry which is preliminary data.</text>
</comment>
<reference evidence="3" key="1">
    <citation type="journal article" date="2019" name="Int. J. Syst. Evol. Microbiol.">
        <title>The Global Catalogue of Microorganisms (GCM) 10K type strain sequencing project: providing services to taxonomists for standard genome sequencing and annotation.</title>
        <authorList>
            <consortium name="The Broad Institute Genomics Platform"/>
            <consortium name="The Broad Institute Genome Sequencing Center for Infectious Disease"/>
            <person name="Wu L."/>
            <person name="Ma J."/>
        </authorList>
    </citation>
    <scope>NUCLEOTIDE SEQUENCE [LARGE SCALE GENOMIC DNA]</scope>
    <source>
        <strain evidence="3">JCM 15515</strain>
    </source>
</reference>
<evidence type="ECO:0000256" key="1">
    <source>
        <dbReference type="SAM" id="MobiDB-lite"/>
    </source>
</evidence>